<reference evidence="2" key="1">
    <citation type="submission" date="2016-10" db="EMBL/GenBank/DDBJ databases">
        <authorList>
            <person name="Varghese N."/>
        </authorList>
    </citation>
    <scope>NUCLEOTIDE SEQUENCE [LARGE SCALE GENOMIC DNA]</scope>
    <source>
        <strain evidence="2">DSM 20406</strain>
    </source>
</reference>
<gene>
    <name evidence="1" type="ORF">SAMN04487834_10353</name>
</gene>
<dbReference type="STRING" id="322505.SAMN04487836_1344"/>
<evidence type="ECO:0000313" key="2">
    <source>
        <dbReference type="Proteomes" id="UP000183028"/>
    </source>
</evidence>
<sequence>MIAFETLFADDLLRKDKNEEFDEEEMKKDLVADDSSYCLSDDEEICHHKIISEHLSSLHL</sequence>
<dbReference type="AlphaFoldDB" id="A0A1H6UIR9"/>
<proteinExistence type="predicted"/>
<dbReference type="Proteomes" id="UP000183028">
    <property type="component" value="Unassembled WGS sequence"/>
</dbReference>
<dbReference type="OrthoDB" id="9867586at2"/>
<name>A0A1H6UIR9_9FIRM</name>
<protein>
    <submittedName>
        <fullName evidence="1">Uncharacterized protein</fullName>
    </submittedName>
</protein>
<organism evidence="1 2">
    <name type="scientific">Sharpea azabuensis</name>
    <dbReference type="NCBI Taxonomy" id="322505"/>
    <lineage>
        <taxon>Bacteria</taxon>
        <taxon>Bacillati</taxon>
        <taxon>Bacillota</taxon>
        <taxon>Erysipelotrichia</taxon>
        <taxon>Erysipelotrichales</taxon>
        <taxon>Coprobacillaceae</taxon>
        <taxon>Sharpea</taxon>
    </lineage>
</organism>
<accession>A0A1H6UIR9</accession>
<evidence type="ECO:0000313" key="1">
    <source>
        <dbReference type="EMBL" id="SEI92188.1"/>
    </source>
</evidence>
<dbReference type="RefSeq" id="WP_074732278.1">
    <property type="nucleotide sequence ID" value="NZ_CACVPP010000022.1"/>
</dbReference>
<keyword evidence="2" id="KW-1185">Reference proteome</keyword>
<dbReference type="EMBL" id="FNYK01000035">
    <property type="protein sequence ID" value="SEI92188.1"/>
    <property type="molecule type" value="Genomic_DNA"/>
</dbReference>